<gene>
    <name evidence="9" type="primary">hemH</name>
    <name evidence="11" type="ORF">THII_3715</name>
</gene>
<proteinExistence type="inferred from homology"/>
<keyword evidence="6 9" id="KW-0456">Lyase</keyword>
<sequence>MPIKFYNSSDYHHDSLPTLGILLVNLGTPAAPTPAAVRRYLGEFLADPRITEMPRWLWWLILHGIILRVRPRRVAQSYQQIWTAAGSPLLAISQAQCQALQQAVTHHFNLPITVVLAMRYGQPTIASGLEQLRQAHVRNLLILPLYPQYASATTGSTFEAVAEVLKRWRWIPTVHFISHYHDHPAYIRALVTQIQQDWNHHGKPDKLLFSFHGIPKRFFLAGDPYPGECYKTARLVAERLNLSEQQWQTVFQSRFGREEWIKPYTNDTLKLLGQAGTKRVDVICPGFAADCLETLMEIAQEDRHYFLQAGGQEFHYIPALNATSEHIQALLELVIQHTQGWSECVYSQSESVQAVRQRVHRMENDLPK</sequence>
<dbReference type="KEGG" id="tig:THII_3715"/>
<accession>A0A090AP58</accession>
<dbReference type="InterPro" id="IPR033644">
    <property type="entry name" value="Ferrochelatase_C"/>
</dbReference>
<dbReference type="NCBIfam" id="TIGR00109">
    <property type="entry name" value="hemH"/>
    <property type="match status" value="1"/>
</dbReference>
<name>A0A090AP58_9GAMM</name>
<keyword evidence="12" id="KW-1185">Reference proteome</keyword>
<organism evidence="11 12">
    <name type="scientific">Thioploca ingrica</name>
    <dbReference type="NCBI Taxonomy" id="40754"/>
    <lineage>
        <taxon>Bacteria</taxon>
        <taxon>Pseudomonadati</taxon>
        <taxon>Pseudomonadota</taxon>
        <taxon>Gammaproteobacteria</taxon>
        <taxon>Thiotrichales</taxon>
        <taxon>Thiotrichaceae</taxon>
        <taxon>Thioploca</taxon>
    </lineage>
</organism>
<reference evidence="11 12" key="1">
    <citation type="journal article" date="2014" name="ISME J.">
        <title>Ecophysiology of Thioploca ingrica as revealed by the complete genome sequence supplemented with proteomic evidence.</title>
        <authorList>
            <person name="Kojima H."/>
            <person name="Ogura Y."/>
            <person name="Yamamoto N."/>
            <person name="Togashi T."/>
            <person name="Mori H."/>
            <person name="Watanabe T."/>
            <person name="Nemoto F."/>
            <person name="Kurokawa K."/>
            <person name="Hayashi T."/>
            <person name="Fukui M."/>
        </authorList>
    </citation>
    <scope>NUCLEOTIDE SEQUENCE [LARGE SCALE GENOMIC DNA]</scope>
</reference>
<evidence type="ECO:0000256" key="9">
    <source>
        <dbReference type="HAMAP-Rule" id="MF_00323"/>
    </source>
</evidence>
<dbReference type="InterPro" id="IPR033659">
    <property type="entry name" value="Ferrochelatase_N"/>
</dbReference>
<dbReference type="PANTHER" id="PTHR11108:SF1">
    <property type="entry name" value="FERROCHELATASE, MITOCHONDRIAL"/>
    <property type="match status" value="1"/>
</dbReference>
<dbReference type="Gene3D" id="3.40.50.1400">
    <property type="match status" value="2"/>
</dbReference>
<dbReference type="Pfam" id="PF00762">
    <property type="entry name" value="Ferrochelatase"/>
    <property type="match status" value="1"/>
</dbReference>
<keyword evidence="3 9" id="KW-0479">Metal-binding</keyword>
<evidence type="ECO:0000256" key="10">
    <source>
        <dbReference type="RuleBase" id="RU000607"/>
    </source>
</evidence>
<evidence type="ECO:0000256" key="6">
    <source>
        <dbReference type="ARBA" id="ARBA00023239"/>
    </source>
</evidence>
<comment type="similarity">
    <text evidence="1 9 10">Belongs to the ferrochelatase family.</text>
</comment>
<dbReference type="PROSITE" id="PS00534">
    <property type="entry name" value="FERROCHELATASE"/>
    <property type="match status" value="1"/>
</dbReference>
<keyword evidence="2 9" id="KW-0963">Cytoplasm</keyword>
<dbReference type="InterPro" id="IPR001015">
    <property type="entry name" value="Ferrochelatase"/>
</dbReference>
<evidence type="ECO:0000313" key="11">
    <source>
        <dbReference type="EMBL" id="BAP58012.1"/>
    </source>
</evidence>
<dbReference type="STRING" id="40754.THII_3715"/>
<keyword evidence="7 9" id="KW-0627">Porphyrin biosynthesis</keyword>
<evidence type="ECO:0000313" key="12">
    <source>
        <dbReference type="Proteomes" id="UP000031623"/>
    </source>
</evidence>
<dbReference type="EMBL" id="AP014633">
    <property type="protein sequence ID" value="BAP58012.1"/>
    <property type="molecule type" value="Genomic_DNA"/>
</dbReference>
<comment type="catalytic activity">
    <reaction evidence="8">
        <text>Fe-coproporphyrin III + 2 H(+) = coproporphyrin III + Fe(2+)</text>
        <dbReference type="Rhea" id="RHEA:49572"/>
        <dbReference type="ChEBI" id="CHEBI:15378"/>
        <dbReference type="ChEBI" id="CHEBI:29033"/>
        <dbReference type="ChEBI" id="CHEBI:68438"/>
        <dbReference type="ChEBI" id="CHEBI:131725"/>
        <dbReference type="EC" id="4.99.1.9"/>
    </reaction>
    <physiologicalReaction direction="right-to-left" evidence="8">
        <dbReference type="Rhea" id="RHEA:49574"/>
    </physiologicalReaction>
</comment>
<dbReference type="GO" id="GO:0004325">
    <property type="term" value="F:ferrochelatase activity"/>
    <property type="evidence" value="ECO:0007669"/>
    <property type="project" value="UniProtKB-UniRule"/>
</dbReference>
<comment type="subcellular location">
    <subcellularLocation>
        <location evidence="9 10">Cytoplasm</location>
    </subcellularLocation>
</comment>
<dbReference type="GO" id="GO:0006783">
    <property type="term" value="P:heme biosynthetic process"/>
    <property type="evidence" value="ECO:0007669"/>
    <property type="project" value="UniProtKB-UniRule"/>
</dbReference>
<comment type="pathway">
    <text evidence="9 10">Porphyrin-containing compound metabolism; protoheme biosynthesis; protoheme from protoporphyrin-IX: step 1/1.</text>
</comment>
<feature type="binding site" evidence="9">
    <location>
        <position position="293"/>
    </location>
    <ligand>
        <name>Fe(2+)</name>
        <dbReference type="ChEBI" id="CHEBI:29033"/>
    </ligand>
</feature>
<dbReference type="CDD" id="cd00419">
    <property type="entry name" value="Ferrochelatase_C"/>
    <property type="match status" value="1"/>
</dbReference>
<dbReference type="InterPro" id="IPR019772">
    <property type="entry name" value="Ferrochelatase_AS"/>
</dbReference>
<keyword evidence="5 9" id="KW-0350">Heme biosynthesis</keyword>
<evidence type="ECO:0000256" key="1">
    <source>
        <dbReference type="ARBA" id="ARBA00007718"/>
    </source>
</evidence>
<dbReference type="HAMAP" id="MF_00323">
    <property type="entry name" value="Ferrochelatase"/>
    <property type="match status" value="1"/>
</dbReference>
<dbReference type="EC" id="4.98.1.1" evidence="9 10"/>
<dbReference type="GO" id="GO:0046872">
    <property type="term" value="F:metal ion binding"/>
    <property type="evidence" value="ECO:0007669"/>
    <property type="project" value="UniProtKB-KW"/>
</dbReference>
<dbReference type="HOGENOM" id="CLU_018884_0_0_6"/>
<evidence type="ECO:0000256" key="5">
    <source>
        <dbReference type="ARBA" id="ARBA00023133"/>
    </source>
</evidence>
<evidence type="ECO:0000256" key="3">
    <source>
        <dbReference type="ARBA" id="ARBA00022723"/>
    </source>
</evidence>
<dbReference type="SUPFAM" id="SSF53800">
    <property type="entry name" value="Chelatase"/>
    <property type="match status" value="1"/>
</dbReference>
<comment type="catalytic activity">
    <reaction evidence="9 10">
        <text>heme b + 2 H(+) = protoporphyrin IX + Fe(2+)</text>
        <dbReference type="Rhea" id="RHEA:22584"/>
        <dbReference type="ChEBI" id="CHEBI:15378"/>
        <dbReference type="ChEBI" id="CHEBI:29033"/>
        <dbReference type="ChEBI" id="CHEBI:57306"/>
        <dbReference type="ChEBI" id="CHEBI:60344"/>
        <dbReference type="EC" id="4.98.1.1"/>
    </reaction>
</comment>
<dbReference type="AlphaFoldDB" id="A0A090AP58"/>
<evidence type="ECO:0000256" key="4">
    <source>
        <dbReference type="ARBA" id="ARBA00023004"/>
    </source>
</evidence>
<dbReference type="FunFam" id="3.40.50.1400:FF:000002">
    <property type="entry name" value="Ferrochelatase"/>
    <property type="match status" value="1"/>
</dbReference>
<dbReference type="GO" id="GO:0005737">
    <property type="term" value="C:cytoplasm"/>
    <property type="evidence" value="ECO:0007669"/>
    <property type="project" value="UniProtKB-SubCell"/>
</dbReference>
<evidence type="ECO:0000256" key="8">
    <source>
        <dbReference type="ARBA" id="ARBA00024536"/>
    </source>
</evidence>
<feature type="binding site" evidence="9">
    <location>
        <position position="212"/>
    </location>
    <ligand>
        <name>Fe(2+)</name>
        <dbReference type="ChEBI" id="CHEBI:29033"/>
    </ligand>
</feature>
<evidence type="ECO:0000256" key="2">
    <source>
        <dbReference type="ARBA" id="ARBA00022490"/>
    </source>
</evidence>
<dbReference type="Proteomes" id="UP000031623">
    <property type="component" value="Chromosome"/>
</dbReference>
<protein>
    <recommendedName>
        <fullName evidence="9 10">Ferrochelatase</fullName>
        <ecNumber evidence="9 10">4.98.1.1</ecNumber>
    </recommendedName>
    <alternativeName>
        <fullName evidence="9">Heme synthase</fullName>
    </alternativeName>
    <alternativeName>
        <fullName evidence="9">Protoheme ferro-lyase</fullName>
    </alternativeName>
</protein>
<keyword evidence="4 9" id="KW-0408">Iron</keyword>
<dbReference type="CDD" id="cd03411">
    <property type="entry name" value="Ferrochelatase_N"/>
    <property type="match status" value="1"/>
</dbReference>
<comment type="function">
    <text evidence="9 10">Catalyzes the ferrous insertion into protoporphyrin IX.</text>
</comment>
<evidence type="ECO:0000256" key="7">
    <source>
        <dbReference type="ARBA" id="ARBA00023244"/>
    </source>
</evidence>
<dbReference type="UniPathway" id="UPA00252">
    <property type="reaction ID" value="UER00325"/>
</dbReference>
<dbReference type="PANTHER" id="PTHR11108">
    <property type="entry name" value="FERROCHELATASE"/>
    <property type="match status" value="1"/>
</dbReference>